<evidence type="ECO:0000256" key="6">
    <source>
        <dbReference type="ARBA" id="ARBA00022946"/>
    </source>
</evidence>
<dbReference type="GO" id="GO:0005524">
    <property type="term" value="F:ATP binding"/>
    <property type="evidence" value="ECO:0007669"/>
    <property type="project" value="InterPro"/>
</dbReference>
<dbReference type="OrthoDB" id="10256793at2759"/>
<dbReference type="PANTHER" id="PTHR43096:SF52">
    <property type="entry name" value="DNAJ HOMOLOG 1, MITOCHONDRIAL-RELATED"/>
    <property type="match status" value="1"/>
</dbReference>
<name>A0A4T0X3X3_9ASCO</name>
<evidence type="ECO:0000256" key="1">
    <source>
        <dbReference type="ARBA" id="ARBA00004173"/>
    </source>
</evidence>
<dbReference type="GO" id="GO:0009408">
    <property type="term" value="P:response to heat"/>
    <property type="evidence" value="ECO:0007669"/>
    <property type="project" value="InterPro"/>
</dbReference>
<dbReference type="CDD" id="cd10719">
    <property type="entry name" value="DnaJ_zf"/>
    <property type="match status" value="1"/>
</dbReference>
<keyword evidence="8" id="KW-0143">Chaperone</keyword>
<dbReference type="Gene3D" id="1.10.287.110">
    <property type="entry name" value="DnaJ domain"/>
    <property type="match status" value="1"/>
</dbReference>
<dbReference type="Gene3D" id="2.60.260.20">
    <property type="entry name" value="Urease metallochaperone UreE, N-terminal domain"/>
    <property type="match status" value="2"/>
</dbReference>
<evidence type="ECO:0000259" key="13">
    <source>
        <dbReference type="PROSITE" id="PS51188"/>
    </source>
</evidence>
<comment type="caution">
    <text evidence="14">The sequence shown here is derived from an EMBL/GenBank/DDBJ whole genome shotgun (WGS) entry which is preliminary data.</text>
</comment>
<feature type="region of interest" description="Disordered" evidence="11">
    <location>
        <begin position="369"/>
        <end position="388"/>
    </location>
</feature>
<keyword evidence="4 10" id="KW-0863">Zinc-finger</keyword>
<dbReference type="GO" id="GO:0008270">
    <property type="term" value="F:zinc ion binding"/>
    <property type="evidence" value="ECO:0007669"/>
    <property type="project" value="UniProtKB-KW"/>
</dbReference>
<dbReference type="Gene3D" id="2.10.230.10">
    <property type="entry name" value="Heat shock protein DnaJ, cysteine-rich domain"/>
    <property type="match status" value="1"/>
</dbReference>
<dbReference type="PROSITE" id="PS00636">
    <property type="entry name" value="DNAJ_1"/>
    <property type="match status" value="1"/>
</dbReference>
<dbReference type="EMBL" id="SELW01000220">
    <property type="protein sequence ID" value="TID29935.1"/>
    <property type="molecule type" value="Genomic_DNA"/>
</dbReference>
<dbReference type="Pfam" id="PF00684">
    <property type="entry name" value="DnaJ_CXXCXGXG"/>
    <property type="match status" value="1"/>
</dbReference>
<dbReference type="CDD" id="cd06257">
    <property type="entry name" value="DnaJ"/>
    <property type="match status" value="1"/>
</dbReference>
<evidence type="ECO:0000256" key="7">
    <source>
        <dbReference type="ARBA" id="ARBA00023128"/>
    </source>
</evidence>
<dbReference type="InterPro" id="IPR008971">
    <property type="entry name" value="HSP40/DnaJ_pept-bd"/>
</dbReference>
<dbReference type="GO" id="GO:0005739">
    <property type="term" value="C:mitochondrion"/>
    <property type="evidence" value="ECO:0007669"/>
    <property type="project" value="UniProtKB-SubCell"/>
</dbReference>
<dbReference type="SUPFAM" id="SSF57938">
    <property type="entry name" value="DnaJ/Hsp40 cysteine-rich domain"/>
    <property type="match status" value="1"/>
</dbReference>
<dbReference type="SUPFAM" id="SSF49493">
    <property type="entry name" value="HSP40/DnaJ peptide-binding domain"/>
    <property type="match status" value="2"/>
</dbReference>
<protein>
    <recommendedName>
        <fullName evidence="9">DnaJ homolog 1, mitochondrial</fullName>
    </recommendedName>
</protein>
<dbReference type="InterPro" id="IPR036869">
    <property type="entry name" value="J_dom_sf"/>
</dbReference>
<dbReference type="GO" id="GO:0042026">
    <property type="term" value="P:protein refolding"/>
    <property type="evidence" value="ECO:0007669"/>
    <property type="project" value="TreeGrafter"/>
</dbReference>
<feature type="domain" description="J" evidence="12">
    <location>
        <begin position="44"/>
        <end position="108"/>
    </location>
</feature>
<dbReference type="PROSITE" id="PS51188">
    <property type="entry name" value="ZF_CR"/>
    <property type="match status" value="1"/>
</dbReference>
<dbReference type="FunFam" id="1.10.287.110:FF:000053">
    <property type="entry name" value="Putative Mitochondrial DnaJ chaperone"/>
    <property type="match status" value="1"/>
</dbReference>
<dbReference type="InterPro" id="IPR036410">
    <property type="entry name" value="HSP_DnaJ_Cys-rich_dom_sf"/>
</dbReference>
<keyword evidence="5 10" id="KW-0862">Zinc</keyword>
<evidence type="ECO:0000313" key="15">
    <source>
        <dbReference type="Proteomes" id="UP000307173"/>
    </source>
</evidence>
<dbReference type="STRING" id="52247.A0A4T0X3X3"/>
<comment type="subcellular location">
    <subcellularLocation>
        <location evidence="1">Mitochondrion</location>
    </subcellularLocation>
</comment>
<sequence length="481" mass="52002">MSISSQFFRVFKARNGTFNYTKTTFKCLEQRRCFHSSIIAKIDDPYKVLGVDKGASSSEIKKAYYKLAKKYHPDVNQEEGAEKKFHSLQEAYDILSDPEKKQQYDQFGSAAFNQGGAGGPGGHPYGGGNPFAGFGGFGGGQAGNPFGDINFEDLFGGFARSARRGGGVQHFQGEDIEILKTIPFKDAIFGSKVTVNYNALVECGTCHGTGMKEGKKKSTCRVCNGTGSQTHVIHGGFHMASTCKACGGTGVQVRPEDECRSCHGEGVKTQLKQTEISLPAGIKDGSRLRVANAGDAPHMTKSSSYKLSNGDLIIRVRVQPDPVFKRDGADLICNVDIPMTTAALGGTVEVPTIEGQKLRIKVSSGSQPGKIVEIPDRGVPRNDSPNAPRGLLKVKLNVKVMRPMNATQTALLEAVADAFGDTTAKRLDPDWKPLDGMYKETADNGENSACEHPNNIKRIESFLSKTFKKIMGDKGETDEKK</sequence>
<dbReference type="InterPro" id="IPR018253">
    <property type="entry name" value="DnaJ_domain_CS"/>
</dbReference>
<dbReference type="Proteomes" id="UP000307173">
    <property type="component" value="Unassembled WGS sequence"/>
</dbReference>
<accession>A0A4T0X3X3</accession>
<organism evidence="14 15">
    <name type="scientific">Pichia inconspicua</name>
    <dbReference type="NCBI Taxonomy" id="52247"/>
    <lineage>
        <taxon>Eukaryota</taxon>
        <taxon>Fungi</taxon>
        <taxon>Dikarya</taxon>
        <taxon>Ascomycota</taxon>
        <taxon>Saccharomycotina</taxon>
        <taxon>Pichiomycetes</taxon>
        <taxon>Pichiales</taxon>
        <taxon>Pichiaceae</taxon>
        <taxon>Pichia</taxon>
    </lineage>
</organism>
<evidence type="ECO:0000256" key="5">
    <source>
        <dbReference type="ARBA" id="ARBA00022833"/>
    </source>
</evidence>
<evidence type="ECO:0000256" key="10">
    <source>
        <dbReference type="PROSITE-ProRule" id="PRU00546"/>
    </source>
</evidence>
<evidence type="ECO:0000256" key="4">
    <source>
        <dbReference type="ARBA" id="ARBA00022771"/>
    </source>
</evidence>
<dbReference type="CDD" id="cd10747">
    <property type="entry name" value="DnaJ_C"/>
    <property type="match status" value="1"/>
</dbReference>
<proteinExistence type="inferred from homology"/>
<evidence type="ECO:0000256" key="9">
    <source>
        <dbReference type="ARBA" id="ARBA00072890"/>
    </source>
</evidence>
<dbReference type="SUPFAM" id="SSF46565">
    <property type="entry name" value="Chaperone J-domain"/>
    <property type="match status" value="1"/>
</dbReference>
<dbReference type="SMART" id="SM00271">
    <property type="entry name" value="DnaJ"/>
    <property type="match status" value="1"/>
</dbReference>
<keyword evidence="3" id="KW-0677">Repeat</keyword>
<reference evidence="14 15" key="1">
    <citation type="journal article" date="2019" name="Front. Genet.">
        <title>Whole-Genome Sequencing of the Opportunistic Yeast Pathogen Candida inconspicua Uncovers Its Hybrid Origin.</title>
        <authorList>
            <person name="Mixao V."/>
            <person name="Hansen A.P."/>
            <person name="Saus E."/>
            <person name="Boekhout T."/>
            <person name="Lass-Florl C."/>
            <person name="Gabaldon T."/>
        </authorList>
    </citation>
    <scope>NUCLEOTIDE SEQUENCE [LARGE SCALE GENOMIC DNA]</scope>
    <source>
        <strain evidence="14 15">CBS 180</strain>
    </source>
</reference>
<dbReference type="InterPro" id="IPR012724">
    <property type="entry name" value="DnaJ"/>
</dbReference>
<evidence type="ECO:0000256" key="11">
    <source>
        <dbReference type="SAM" id="MobiDB-lite"/>
    </source>
</evidence>
<dbReference type="FunFam" id="2.60.260.20:FF:000005">
    <property type="entry name" value="Chaperone protein dnaJ 1, mitochondrial"/>
    <property type="match status" value="1"/>
</dbReference>
<dbReference type="Pfam" id="PF01556">
    <property type="entry name" value="DnaJ_C"/>
    <property type="match status" value="1"/>
</dbReference>
<dbReference type="InterPro" id="IPR001305">
    <property type="entry name" value="HSP_DnaJ_Cys-rich_dom"/>
</dbReference>
<evidence type="ECO:0000259" key="12">
    <source>
        <dbReference type="PROSITE" id="PS50076"/>
    </source>
</evidence>
<feature type="zinc finger region" description="CR-type" evidence="10">
    <location>
        <begin position="190"/>
        <end position="271"/>
    </location>
</feature>
<evidence type="ECO:0000313" key="14">
    <source>
        <dbReference type="EMBL" id="TID29935.1"/>
    </source>
</evidence>
<feature type="domain" description="CR-type" evidence="13">
    <location>
        <begin position="190"/>
        <end position="271"/>
    </location>
</feature>
<evidence type="ECO:0000256" key="8">
    <source>
        <dbReference type="ARBA" id="ARBA00023186"/>
    </source>
</evidence>
<keyword evidence="15" id="KW-1185">Reference proteome</keyword>
<evidence type="ECO:0000256" key="3">
    <source>
        <dbReference type="ARBA" id="ARBA00022737"/>
    </source>
</evidence>
<keyword evidence="7" id="KW-0496">Mitochondrion</keyword>
<dbReference type="InterPro" id="IPR002939">
    <property type="entry name" value="DnaJ_C"/>
</dbReference>
<keyword evidence="6" id="KW-0809">Transit peptide</keyword>
<dbReference type="GO" id="GO:0051082">
    <property type="term" value="F:unfolded protein binding"/>
    <property type="evidence" value="ECO:0007669"/>
    <property type="project" value="InterPro"/>
</dbReference>
<keyword evidence="2 10" id="KW-0479">Metal-binding</keyword>
<dbReference type="PROSITE" id="PS50076">
    <property type="entry name" value="DNAJ_2"/>
    <property type="match status" value="1"/>
</dbReference>
<dbReference type="FunFam" id="2.10.230.10:FF:000001">
    <property type="entry name" value="DnaJ subfamily A member 2"/>
    <property type="match status" value="1"/>
</dbReference>
<dbReference type="HAMAP" id="MF_01152">
    <property type="entry name" value="DnaJ"/>
    <property type="match status" value="1"/>
</dbReference>
<dbReference type="InterPro" id="IPR001623">
    <property type="entry name" value="DnaJ_domain"/>
</dbReference>
<dbReference type="PANTHER" id="PTHR43096">
    <property type="entry name" value="DNAJ HOMOLOG 1, MITOCHONDRIAL-RELATED"/>
    <property type="match status" value="1"/>
</dbReference>
<evidence type="ECO:0000256" key="2">
    <source>
        <dbReference type="ARBA" id="ARBA00022723"/>
    </source>
</evidence>
<dbReference type="GO" id="GO:0031072">
    <property type="term" value="F:heat shock protein binding"/>
    <property type="evidence" value="ECO:0007669"/>
    <property type="project" value="InterPro"/>
</dbReference>
<dbReference type="PRINTS" id="PR00625">
    <property type="entry name" value="JDOMAIN"/>
</dbReference>
<gene>
    <name evidence="14" type="ORF">CANINC_001446</name>
</gene>
<dbReference type="Pfam" id="PF00226">
    <property type="entry name" value="DnaJ"/>
    <property type="match status" value="1"/>
</dbReference>
<dbReference type="AlphaFoldDB" id="A0A4T0X3X3"/>